<evidence type="ECO:0000259" key="5">
    <source>
        <dbReference type="PROSITE" id="PS50822"/>
    </source>
</evidence>
<evidence type="ECO:0000259" key="4">
    <source>
        <dbReference type="PROSITE" id="PS50821"/>
    </source>
</evidence>
<evidence type="ECO:0000259" key="3">
    <source>
        <dbReference type="PROSITE" id="PS50188"/>
    </source>
</evidence>
<feature type="domain" description="PAZ" evidence="4">
    <location>
        <begin position="341"/>
        <end position="454"/>
    </location>
</feature>
<dbReference type="PROSITE" id="PS50821">
    <property type="entry name" value="PAZ"/>
    <property type="match status" value="1"/>
</dbReference>
<dbReference type="CDD" id="cd12876">
    <property type="entry name" value="SPRY_SOCS3"/>
    <property type="match status" value="1"/>
</dbReference>
<protein>
    <submittedName>
        <fullName evidence="6">(California timema) hypothetical protein</fullName>
    </submittedName>
</protein>
<dbReference type="Pfam" id="PF00622">
    <property type="entry name" value="SPRY"/>
    <property type="match status" value="1"/>
</dbReference>
<accession>A0A7R9JC02</accession>
<dbReference type="InterPro" id="IPR001870">
    <property type="entry name" value="B30.2/SPRY"/>
</dbReference>
<dbReference type="GO" id="GO:0003723">
    <property type="term" value="F:RNA binding"/>
    <property type="evidence" value="ECO:0007669"/>
    <property type="project" value="InterPro"/>
</dbReference>
<comment type="similarity">
    <text evidence="1">Belongs to the argonaute family.</text>
</comment>
<feature type="compositionally biased region" description="Pro residues" evidence="2">
    <location>
        <begin position="74"/>
        <end position="96"/>
    </location>
</feature>
<dbReference type="PROSITE" id="PS50188">
    <property type="entry name" value="B302_SPRY"/>
    <property type="match status" value="1"/>
</dbReference>
<sequence>MGKKKGKKQPDKKPDEQVAQKSQATTSQQHPGADDRAKEPEKVELLPSRSKLSITPDPATRPQQQQQTPRPQQQQPPRPQQQQPPRPQQQPQPPRPQQQQVSTLIHHGVEGNGTEKIVTKGSLGLSLTIPPRKSLLSAGTKGRKTIVETNHLFLDLSKVSKNDIYHYDVAIDPDKPKRLMRMIMKTFKQAHYPNRYPAFDGRKNLYSSGPLPFPNDELSDSVDVFDDERNNMKKTYKVTVKFAHLINLATLKEYMKTGSSQGPPQEAIQAVDIALREAAADKFIQVGRSFFTAPTGGRIISLGDGLEMWYGFFQSAILGWKPFINIDVAHKGFPVAQNVVSLMAELCKCNQQDLTRNLRPYNQEDINKYLKGLKVDYVLPNQPSSKRCYRVNKLVGTANKTTFSFDGRTITVAEYFLKEKRLKLEYPDLPCLHVGSPNRENPIYVPAEYCTIVKSQVIIKKMNETQTANMVKVAATSAEDRKRKIMEALKLVNFNASPTVREFGFSISDQFTKVDARILNPPALTYKENKPPITPFKGVWRASEFLTGSELKDWVVLNLNGRYTRDDDLRNFGTEVQRMGKTLGMNISPPRNHVSLQFNPRDLTKSLEEFFNQVKGVNLVVCVIPDRGETYSKVKQAAELKVGVLTQCIRGRTMSRMNPATVGNILLKVNSKLNGINHTLHIDYRPQCLKRPVMIVGADVTHPSPDQTDIPSVAAVCASHDPKAFKYNIQYRLQGPREEIIGDLKNIMVDQLKFFFIATKHKPERIIFYRDGVSEGQFTAVLNSELTAIRQACQSLEQDYKPSITFLVVQKRHHTRFFPTRREDEDGKNKNVPPGTVVDTTITHPTEMDFYLVSHASIQGVSRPTKYRRLWDDSNMSEDELEELTYFLCHMFSRCTRAVSYPTPTYYAHLAAYRARVYIEVHEWAWDSSQTNPAVVLKDENREVLFHPVQSSGTAAVRGCTPFTPGSEYYWEIKVLTPAYGTDLMIGVGTEKVDLLKSEFVFCSLLGLDQESWGYSYKGLIHHDSSSQVYGGPFSQGSIIGVHLDMWRGTLAFYLNRIFLAQKYTAKLRRFVEPVVALEAMRSSCYAQGVAYNSLQCRKLYPMVCSTACQSSMRLTYSYSSRSSLQLHCLRLIVSDKHRLQRLYKIPGLRAQLNQAYWWLTPELNQLHNVANVCENRINWENSDTSDESLKLIEEDEDDVW</sequence>
<evidence type="ECO:0000256" key="1">
    <source>
        <dbReference type="RuleBase" id="RU361178"/>
    </source>
</evidence>
<dbReference type="AlphaFoldDB" id="A0A7R9JC02"/>
<dbReference type="SMART" id="SM00950">
    <property type="entry name" value="Piwi"/>
    <property type="match status" value="1"/>
</dbReference>
<dbReference type="Gene3D" id="2.60.120.920">
    <property type="match status" value="1"/>
</dbReference>
<dbReference type="SUPFAM" id="SSF101690">
    <property type="entry name" value="PAZ domain"/>
    <property type="match status" value="1"/>
</dbReference>
<dbReference type="SMART" id="SM00949">
    <property type="entry name" value="PAZ"/>
    <property type="match status" value="1"/>
</dbReference>
<dbReference type="Pfam" id="PF02171">
    <property type="entry name" value="Piwi"/>
    <property type="match status" value="1"/>
</dbReference>
<dbReference type="InterPro" id="IPR036397">
    <property type="entry name" value="RNaseH_sf"/>
</dbReference>
<feature type="compositionally biased region" description="Low complexity" evidence="2">
    <location>
        <begin position="61"/>
        <end position="73"/>
    </location>
</feature>
<dbReference type="InterPro" id="IPR032472">
    <property type="entry name" value="ArgoL2"/>
</dbReference>
<feature type="compositionally biased region" description="Polar residues" evidence="2">
    <location>
        <begin position="19"/>
        <end position="30"/>
    </location>
</feature>
<dbReference type="InterPro" id="IPR014811">
    <property type="entry name" value="ArgoL1"/>
</dbReference>
<proteinExistence type="inferred from homology"/>
<feature type="region of interest" description="Disordered" evidence="2">
    <location>
        <begin position="1"/>
        <end position="101"/>
    </location>
</feature>
<dbReference type="Gene3D" id="3.40.50.2300">
    <property type="match status" value="1"/>
</dbReference>
<feature type="domain" description="B30.2/SPRY" evidence="3">
    <location>
        <begin position="904"/>
        <end position="1095"/>
    </location>
</feature>
<dbReference type="CDD" id="cd04657">
    <property type="entry name" value="Piwi_ago-like"/>
    <property type="match status" value="1"/>
</dbReference>
<reference evidence="6" key="1">
    <citation type="submission" date="2020-11" db="EMBL/GenBank/DDBJ databases">
        <authorList>
            <person name="Tran Van P."/>
        </authorList>
    </citation>
    <scope>NUCLEOTIDE SEQUENCE</scope>
</reference>
<dbReference type="SUPFAM" id="SSF49899">
    <property type="entry name" value="Concanavalin A-like lectins/glucanases"/>
    <property type="match status" value="1"/>
</dbReference>
<evidence type="ECO:0000313" key="6">
    <source>
        <dbReference type="EMBL" id="CAD7576388.1"/>
    </source>
</evidence>
<dbReference type="InterPro" id="IPR032474">
    <property type="entry name" value="Argonaute_N"/>
</dbReference>
<dbReference type="InterPro" id="IPR035754">
    <property type="entry name" value="SPRY_SPSB3"/>
</dbReference>
<dbReference type="InterPro" id="IPR045246">
    <property type="entry name" value="Piwi_ago-like"/>
</dbReference>
<gene>
    <name evidence="6" type="ORF">TCMB3V08_LOCUS8958</name>
</gene>
<evidence type="ECO:0000256" key="2">
    <source>
        <dbReference type="SAM" id="MobiDB-lite"/>
    </source>
</evidence>
<dbReference type="Gene3D" id="3.30.420.10">
    <property type="entry name" value="Ribonuclease H-like superfamily/Ribonuclease H"/>
    <property type="match status" value="1"/>
</dbReference>
<feature type="compositionally biased region" description="Basic and acidic residues" evidence="2">
    <location>
        <begin position="32"/>
        <end position="44"/>
    </location>
</feature>
<feature type="compositionally biased region" description="Basic and acidic residues" evidence="2">
    <location>
        <begin position="8"/>
        <end position="18"/>
    </location>
</feature>
<dbReference type="Pfam" id="PF08699">
    <property type="entry name" value="ArgoL1"/>
    <property type="match status" value="1"/>
</dbReference>
<dbReference type="InterPro" id="IPR003100">
    <property type="entry name" value="PAZ_dom"/>
</dbReference>
<dbReference type="SMART" id="SM00449">
    <property type="entry name" value="SPRY"/>
    <property type="match status" value="1"/>
</dbReference>
<dbReference type="SUPFAM" id="SSF53098">
    <property type="entry name" value="Ribonuclease H-like"/>
    <property type="match status" value="1"/>
</dbReference>
<dbReference type="Pfam" id="PF16488">
    <property type="entry name" value="ArgoL2"/>
    <property type="match status" value="1"/>
</dbReference>
<dbReference type="SMART" id="SM01163">
    <property type="entry name" value="DUF1785"/>
    <property type="match status" value="1"/>
</dbReference>
<dbReference type="CDD" id="cd02846">
    <property type="entry name" value="PAZ_argonaute_like"/>
    <property type="match status" value="1"/>
</dbReference>
<dbReference type="InterPro" id="IPR003877">
    <property type="entry name" value="SPRY_dom"/>
</dbReference>
<dbReference type="InterPro" id="IPR013320">
    <property type="entry name" value="ConA-like_dom_sf"/>
</dbReference>
<organism evidence="6">
    <name type="scientific">Timema californicum</name>
    <name type="common">California timema</name>
    <name type="synonym">Walking stick</name>
    <dbReference type="NCBI Taxonomy" id="61474"/>
    <lineage>
        <taxon>Eukaryota</taxon>
        <taxon>Metazoa</taxon>
        <taxon>Ecdysozoa</taxon>
        <taxon>Arthropoda</taxon>
        <taxon>Hexapoda</taxon>
        <taxon>Insecta</taxon>
        <taxon>Pterygota</taxon>
        <taxon>Neoptera</taxon>
        <taxon>Polyneoptera</taxon>
        <taxon>Phasmatodea</taxon>
        <taxon>Timematodea</taxon>
        <taxon>Timematoidea</taxon>
        <taxon>Timematidae</taxon>
        <taxon>Timema</taxon>
    </lineage>
</organism>
<dbReference type="PROSITE" id="PS50822">
    <property type="entry name" value="PIWI"/>
    <property type="match status" value="1"/>
</dbReference>
<name>A0A7R9JC02_TIMCA</name>
<dbReference type="Pfam" id="PF02170">
    <property type="entry name" value="PAZ"/>
    <property type="match status" value="1"/>
</dbReference>
<dbReference type="PANTHER" id="PTHR22891">
    <property type="entry name" value="EUKARYOTIC TRANSLATION INITIATION FACTOR 2C"/>
    <property type="match status" value="1"/>
</dbReference>
<dbReference type="EMBL" id="OE184179">
    <property type="protein sequence ID" value="CAD7576388.1"/>
    <property type="molecule type" value="Genomic_DNA"/>
</dbReference>
<dbReference type="InterPro" id="IPR043136">
    <property type="entry name" value="B30.2/SPRY_sf"/>
</dbReference>
<feature type="domain" description="Piwi" evidence="5">
    <location>
        <begin position="619"/>
        <end position="920"/>
    </location>
</feature>
<dbReference type="InterPro" id="IPR003165">
    <property type="entry name" value="Piwi"/>
</dbReference>
<dbReference type="Pfam" id="PF16486">
    <property type="entry name" value="ArgoN"/>
    <property type="match status" value="1"/>
</dbReference>
<dbReference type="GO" id="GO:0034587">
    <property type="term" value="P:piRNA processing"/>
    <property type="evidence" value="ECO:0007669"/>
    <property type="project" value="UniProtKB-ARBA"/>
</dbReference>
<dbReference type="InterPro" id="IPR012337">
    <property type="entry name" value="RNaseH-like_sf"/>
</dbReference>
<dbReference type="Gene3D" id="2.170.260.10">
    <property type="entry name" value="paz domain"/>
    <property type="match status" value="1"/>
</dbReference>
<dbReference type="InterPro" id="IPR036085">
    <property type="entry name" value="PAZ_dom_sf"/>
</dbReference>